<dbReference type="PANTHER" id="PTHR12728">
    <property type="entry name" value="BRIX DOMAIN CONTAINING PROTEIN"/>
    <property type="match status" value="1"/>
</dbReference>
<dbReference type="SMART" id="SM00879">
    <property type="entry name" value="Brix"/>
    <property type="match status" value="1"/>
</dbReference>
<feature type="compositionally biased region" description="Acidic residues" evidence="5">
    <location>
        <begin position="309"/>
        <end position="320"/>
    </location>
</feature>
<dbReference type="RefSeq" id="XP_033687938.1">
    <property type="nucleotide sequence ID" value="XM_033831889.1"/>
</dbReference>
<feature type="compositionally biased region" description="Basic residues" evidence="5">
    <location>
        <begin position="285"/>
        <end position="296"/>
    </location>
</feature>
<dbReference type="InterPro" id="IPR007109">
    <property type="entry name" value="Brix"/>
</dbReference>
<comment type="similarity">
    <text evidence="2 4">Belongs to the RPF2 family.</text>
</comment>
<feature type="region of interest" description="Disordered" evidence="5">
    <location>
        <begin position="282"/>
        <end position="328"/>
    </location>
</feature>
<evidence type="ECO:0000256" key="2">
    <source>
        <dbReference type="ARBA" id="ARBA00010782"/>
    </source>
</evidence>
<dbReference type="EMBL" id="ML987191">
    <property type="protein sequence ID" value="KAF2252934.1"/>
    <property type="molecule type" value="Genomic_DNA"/>
</dbReference>
<evidence type="ECO:0000256" key="1">
    <source>
        <dbReference type="ARBA" id="ARBA00004604"/>
    </source>
</evidence>
<dbReference type="Pfam" id="PF04427">
    <property type="entry name" value="Brix"/>
    <property type="match status" value="1"/>
</dbReference>
<dbReference type="OrthoDB" id="407658at2759"/>
<accession>A0A6A6IQW5</accession>
<evidence type="ECO:0000256" key="4">
    <source>
        <dbReference type="RuleBase" id="RU367086"/>
    </source>
</evidence>
<evidence type="ECO:0000256" key="3">
    <source>
        <dbReference type="ARBA" id="ARBA00023242"/>
    </source>
</evidence>
<dbReference type="PANTHER" id="PTHR12728:SF0">
    <property type="entry name" value="RIBOSOME PRODUCTION FACTOR 2 HOMOLOG"/>
    <property type="match status" value="1"/>
</dbReference>
<gene>
    <name evidence="7" type="ORF">BU26DRAFT_547558</name>
</gene>
<dbReference type="Proteomes" id="UP000800094">
    <property type="component" value="Unassembled WGS sequence"/>
</dbReference>
<feature type="compositionally biased region" description="Basic and acidic residues" evidence="5">
    <location>
        <begin position="14"/>
        <end position="27"/>
    </location>
</feature>
<keyword evidence="8" id="KW-1185">Reference proteome</keyword>
<protein>
    <recommendedName>
        <fullName evidence="4">Ribosome production factor 2 homolog</fullName>
    </recommendedName>
    <alternativeName>
        <fullName evidence="4">Ribosome biogenesis protein RPF2 homolog</fullName>
    </alternativeName>
</protein>
<sequence length="328" mass="37077">MLRQVKPKNARAKRAIDKRAPQTHENPKTTLFLAGQKTSQILKLATADLRTMKKPLVESFMKKNDIHPFEDASSLEFFSLKNDTSLIVLSLHSKKRPHCLTLCRTFDHKMLDMLELYVNPSTFRTLQQFKNKKPAVGLKPLISFHGTVFEDPNQTKWTLAKSLLLDLFRGQEATEVDVEGLQYLISISAAEPEEGKPQPELHIRFYLIKTLRSGQRLPRVEVEEMGPRIDATLGREQLPDPDVLKAALKKPKGAEAKTKKNIDMDIMGDQVGKIHVGKQDFTKLQTRKMKGLKRGRSPAEDAAMADVNDVSDDSGDEEEVPLSKRSRV</sequence>
<dbReference type="PROSITE" id="PS50833">
    <property type="entry name" value="BRIX"/>
    <property type="match status" value="1"/>
</dbReference>
<evidence type="ECO:0000313" key="7">
    <source>
        <dbReference type="EMBL" id="KAF2252934.1"/>
    </source>
</evidence>
<dbReference type="InterPro" id="IPR039770">
    <property type="entry name" value="Rpf2"/>
</dbReference>
<dbReference type="GO" id="GO:0000027">
    <property type="term" value="P:ribosomal large subunit assembly"/>
    <property type="evidence" value="ECO:0007669"/>
    <property type="project" value="InterPro"/>
</dbReference>
<organism evidence="7 8">
    <name type="scientific">Trematosphaeria pertusa</name>
    <dbReference type="NCBI Taxonomy" id="390896"/>
    <lineage>
        <taxon>Eukaryota</taxon>
        <taxon>Fungi</taxon>
        <taxon>Dikarya</taxon>
        <taxon>Ascomycota</taxon>
        <taxon>Pezizomycotina</taxon>
        <taxon>Dothideomycetes</taxon>
        <taxon>Pleosporomycetidae</taxon>
        <taxon>Pleosporales</taxon>
        <taxon>Massarineae</taxon>
        <taxon>Trematosphaeriaceae</taxon>
        <taxon>Trematosphaeria</taxon>
    </lineage>
</organism>
<evidence type="ECO:0000259" key="6">
    <source>
        <dbReference type="PROSITE" id="PS50833"/>
    </source>
</evidence>
<feature type="domain" description="Brix" evidence="6">
    <location>
        <begin position="28"/>
        <end position="242"/>
    </location>
</feature>
<feature type="compositionally biased region" description="Basic residues" evidence="5">
    <location>
        <begin position="1"/>
        <end position="13"/>
    </location>
</feature>
<evidence type="ECO:0000256" key="5">
    <source>
        <dbReference type="SAM" id="MobiDB-lite"/>
    </source>
</evidence>
<keyword evidence="3 4" id="KW-0539">Nucleus</keyword>
<dbReference type="GO" id="GO:0005730">
    <property type="term" value="C:nucleolus"/>
    <property type="evidence" value="ECO:0007669"/>
    <property type="project" value="UniProtKB-SubCell"/>
</dbReference>
<dbReference type="GeneID" id="54585219"/>
<dbReference type="AlphaFoldDB" id="A0A6A6IQW5"/>
<feature type="region of interest" description="Disordered" evidence="5">
    <location>
        <begin position="1"/>
        <end position="27"/>
    </location>
</feature>
<dbReference type="GO" id="GO:0000463">
    <property type="term" value="P:maturation of LSU-rRNA from tricistronic rRNA transcript (SSU-rRNA, 5.8S rRNA, LSU-rRNA)"/>
    <property type="evidence" value="ECO:0007669"/>
    <property type="project" value="TreeGrafter"/>
</dbReference>
<comment type="subcellular location">
    <subcellularLocation>
        <location evidence="1 4">Nucleus</location>
        <location evidence="1 4">Nucleolus</location>
    </subcellularLocation>
</comment>
<name>A0A6A6IQW5_9PLEO</name>
<reference evidence="7" key="1">
    <citation type="journal article" date="2020" name="Stud. Mycol.">
        <title>101 Dothideomycetes genomes: a test case for predicting lifestyles and emergence of pathogens.</title>
        <authorList>
            <person name="Haridas S."/>
            <person name="Albert R."/>
            <person name="Binder M."/>
            <person name="Bloem J."/>
            <person name="Labutti K."/>
            <person name="Salamov A."/>
            <person name="Andreopoulos B."/>
            <person name="Baker S."/>
            <person name="Barry K."/>
            <person name="Bills G."/>
            <person name="Bluhm B."/>
            <person name="Cannon C."/>
            <person name="Castanera R."/>
            <person name="Culley D."/>
            <person name="Daum C."/>
            <person name="Ezra D."/>
            <person name="Gonzalez J."/>
            <person name="Henrissat B."/>
            <person name="Kuo A."/>
            <person name="Liang C."/>
            <person name="Lipzen A."/>
            <person name="Lutzoni F."/>
            <person name="Magnuson J."/>
            <person name="Mondo S."/>
            <person name="Nolan M."/>
            <person name="Ohm R."/>
            <person name="Pangilinan J."/>
            <person name="Park H.-J."/>
            <person name="Ramirez L."/>
            <person name="Alfaro M."/>
            <person name="Sun H."/>
            <person name="Tritt A."/>
            <person name="Yoshinaga Y."/>
            <person name="Zwiers L.-H."/>
            <person name="Turgeon B."/>
            <person name="Goodwin S."/>
            <person name="Spatafora J."/>
            <person name="Crous P."/>
            <person name="Grigoriev I."/>
        </authorList>
    </citation>
    <scope>NUCLEOTIDE SEQUENCE</scope>
    <source>
        <strain evidence="7">CBS 122368</strain>
    </source>
</reference>
<proteinExistence type="inferred from homology"/>
<evidence type="ECO:0000313" key="8">
    <source>
        <dbReference type="Proteomes" id="UP000800094"/>
    </source>
</evidence>
<dbReference type="GO" id="GO:0019843">
    <property type="term" value="F:rRNA binding"/>
    <property type="evidence" value="ECO:0007669"/>
    <property type="project" value="UniProtKB-UniRule"/>
</dbReference>